<organism evidence="2 3">
    <name type="scientific">Agromyces mariniharenae</name>
    <dbReference type="NCBI Taxonomy" id="2604423"/>
    <lineage>
        <taxon>Bacteria</taxon>
        <taxon>Bacillati</taxon>
        <taxon>Actinomycetota</taxon>
        <taxon>Actinomycetes</taxon>
        <taxon>Micrococcales</taxon>
        <taxon>Microbacteriaceae</taxon>
        <taxon>Agromyces</taxon>
    </lineage>
</organism>
<feature type="domain" description="CinA C-terminal" evidence="1">
    <location>
        <begin position="13"/>
        <end position="155"/>
    </location>
</feature>
<comment type="caution">
    <text evidence="2">The sequence shown here is derived from an EMBL/GenBank/DDBJ whole genome shotgun (WGS) entry which is preliminary data.</text>
</comment>
<dbReference type="NCBIfam" id="TIGR00199">
    <property type="entry name" value="PncC_domain"/>
    <property type="match status" value="1"/>
</dbReference>
<dbReference type="InterPro" id="IPR036653">
    <property type="entry name" value="CinA-like_C"/>
</dbReference>
<dbReference type="RefSeq" id="WP_148734392.1">
    <property type="nucleotide sequence ID" value="NZ_VSSB01000002.1"/>
</dbReference>
<proteinExistence type="predicted"/>
<evidence type="ECO:0000259" key="1">
    <source>
        <dbReference type="Pfam" id="PF02464"/>
    </source>
</evidence>
<keyword evidence="3" id="KW-1185">Reference proteome</keyword>
<evidence type="ECO:0000313" key="2">
    <source>
        <dbReference type="EMBL" id="TYL50290.1"/>
    </source>
</evidence>
<name>A0A5S4V1B2_9MICO</name>
<evidence type="ECO:0000313" key="3">
    <source>
        <dbReference type="Proteomes" id="UP000325243"/>
    </source>
</evidence>
<protein>
    <submittedName>
        <fullName evidence="2">CinA family protein</fullName>
    </submittedName>
</protein>
<dbReference type="EMBL" id="VSSB01000002">
    <property type="protein sequence ID" value="TYL50290.1"/>
    <property type="molecule type" value="Genomic_DNA"/>
</dbReference>
<dbReference type="SUPFAM" id="SSF142433">
    <property type="entry name" value="CinA-like"/>
    <property type="match status" value="1"/>
</dbReference>
<dbReference type="Pfam" id="PF02464">
    <property type="entry name" value="CinA"/>
    <property type="match status" value="1"/>
</dbReference>
<sequence length="159" mass="15884">MSSPSNATDRFGERIADAARALGVSVGAAESLTSGAVAVALGKAPDASEWFVGSVVAYDASVKSDVLGVDAGPVITARAAEQMARGALRVLGADYAVAVTGAGGPGPEEGRPAGTVFVAVATDDDVGVGEHRFDGDPAQVVAATVHEALAALLRRLERI</sequence>
<dbReference type="AlphaFoldDB" id="A0A5S4V1B2"/>
<dbReference type="Gene3D" id="3.90.950.20">
    <property type="entry name" value="CinA-like"/>
    <property type="match status" value="1"/>
</dbReference>
<reference evidence="2 3" key="1">
    <citation type="submission" date="2019-08" db="EMBL/GenBank/DDBJ databases">
        <authorList>
            <person name="Hu J."/>
        </authorList>
    </citation>
    <scope>NUCLEOTIDE SEQUENCE [LARGE SCALE GENOMIC DNA]</scope>
    <source>
        <strain evidence="2 3">NEAU-184</strain>
    </source>
</reference>
<dbReference type="InterPro" id="IPR008136">
    <property type="entry name" value="CinA_C"/>
</dbReference>
<dbReference type="Proteomes" id="UP000325243">
    <property type="component" value="Unassembled WGS sequence"/>
</dbReference>
<accession>A0A5S4V1B2</accession>
<gene>
    <name evidence="2" type="ORF">FYC51_13795</name>
</gene>